<gene>
    <name evidence="2" type="ORF">SAMN05216167_13114</name>
</gene>
<dbReference type="STRING" id="662367.SAMN05216167_13114"/>
<feature type="domain" description="Zinc finger CHC2-type" evidence="1">
    <location>
        <begin position="8"/>
        <end position="75"/>
    </location>
</feature>
<dbReference type="AlphaFoldDB" id="A0A1I2GDI5"/>
<dbReference type="SUPFAM" id="SSF57783">
    <property type="entry name" value="Zinc beta-ribbon"/>
    <property type="match status" value="1"/>
</dbReference>
<dbReference type="GO" id="GO:0008270">
    <property type="term" value="F:zinc ion binding"/>
    <property type="evidence" value="ECO:0007669"/>
    <property type="project" value="InterPro"/>
</dbReference>
<dbReference type="Proteomes" id="UP000198598">
    <property type="component" value="Unassembled WGS sequence"/>
</dbReference>
<dbReference type="GO" id="GO:0003899">
    <property type="term" value="F:DNA-directed RNA polymerase activity"/>
    <property type="evidence" value="ECO:0007669"/>
    <property type="project" value="InterPro"/>
</dbReference>
<reference evidence="2 3" key="1">
    <citation type="submission" date="2016-10" db="EMBL/GenBank/DDBJ databases">
        <authorList>
            <person name="de Groot N.N."/>
        </authorList>
    </citation>
    <scope>NUCLEOTIDE SEQUENCE [LARGE SCALE GENOMIC DNA]</scope>
    <source>
        <strain evidence="2 3">DSM 26130</strain>
    </source>
</reference>
<dbReference type="GO" id="GO:0003677">
    <property type="term" value="F:DNA binding"/>
    <property type="evidence" value="ECO:0007669"/>
    <property type="project" value="InterPro"/>
</dbReference>
<evidence type="ECO:0000259" key="1">
    <source>
        <dbReference type="Pfam" id="PF01807"/>
    </source>
</evidence>
<dbReference type="InterPro" id="IPR036977">
    <property type="entry name" value="DNA_primase_Znf_CHC2"/>
</dbReference>
<dbReference type="EMBL" id="FOLQ01000031">
    <property type="protein sequence ID" value="SFF14806.1"/>
    <property type="molecule type" value="Genomic_DNA"/>
</dbReference>
<dbReference type="OrthoDB" id="8536512at2"/>
<dbReference type="Pfam" id="PF01807">
    <property type="entry name" value="Zn_ribbon_DnaG"/>
    <property type="match status" value="1"/>
</dbReference>
<protein>
    <submittedName>
        <fullName evidence="2">CHC2 zinc finger</fullName>
    </submittedName>
</protein>
<proteinExistence type="predicted"/>
<dbReference type="RefSeq" id="WP_093834255.1">
    <property type="nucleotide sequence ID" value="NZ_FOLQ01000031.1"/>
</dbReference>
<dbReference type="Gene3D" id="3.40.1360.10">
    <property type="match status" value="1"/>
</dbReference>
<dbReference type="Gene3D" id="3.90.580.10">
    <property type="entry name" value="Zinc finger, CHC2-type domain"/>
    <property type="match status" value="1"/>
</dbReference>
<dbReference type="InterPro" id="IPR002694">
    <property type="entry name" value="Znf_CHC2"/>
</dbReference>
<organism evidence="2 3">
    <name type="scientific">Spirosoma endophyticum</name>
    <dbReference type="NCBI Taxonomy" id="662367"/>
    <lineage>
        <taxon>Bacteria</taxon>
        <taxon>Pseudomonadati</taxon>
        <taxon>Bacteroidota</taxon>
        <taxon>Cytophagia</taxon>
        <taxon>Cytophagales</taxon>
        <taxon>Cytophagaceae</taxon>
        <taxon>Spirosoma</taxon>
    </lineage>
</organism>
<evidence type="ECO:0000313" key="3">
    <source>
        <dbReference type="Proteomes" id="UP000198598"/>
    </source>
</evidence>
<dbReference type="Pfam" id="PF13155">
    <property type="entry name" value="Toprim_2"/>
    <property type="match status" value="1"/>
</dbReference>
<dbReference type="GO" id="GO:0006260">
    <property type="term" value="P:DNA replication"/>
    <property type="evidence" value="ECO:0007669"/>
    <property type="project" value="InterPro"/>
</dbReference>
<accession>A0A1I2GDI5</accession>
<keyword evidence="3" id="KW-1185">Reference proteome</keyword>
<name>A0A1I2GDI5_9BACT</name>
<evidence type="ECO:0000313" key="2">
    <source>
        <dbReference type="EMBL" id="SFF14806.1"/>
    </source>
</evidence>
<sequence>MDIDQAKAIPIAEILSKLNIQPRKSNPDKLLYLSPIRQEKTPSFWVYTKTNRWHDFGDGSGGDLVDLVQAYLKFTREEHRISDALRWIKNMGGTVYEFTPVPVSQSTEAETSLVLKTSKPIQHLGLIHYLEKRGIPLDIARRHLKEIHVRNQRTKKSFLALGFPNEEGGHELRNPFFKGCLGTKAISFVRGTEPKPVAIHLFEGFMDYLSAVSQLKGKSFTGDVIILNSLSCLKQITPYIQNYGYRIAYTWLDNDKAGEKATMSLAEFFKTQQDLVHKRMNRIYAPHKDVNAWHMHTLDLKL</sequence>